<dbReference type="InterPro" id="IPR050313">
    <property type="entry name" value="Carb_Metab_HTH_regulators"/>
</dbReference>
<dbReference type="SUPFAM" id="SSF100950">
    <property type="entry name" value="NagB/RpiA/CoA transferase-like"/>
    <property type="match status" value="1"/>
</dbReference>
<evidence type="ECO:0000256" key="1">
    <source>
        <dbReference type="ARBA" id="ARBA00023015"/>
    </source>
</evidence>
<dbReference type="PRINTS" id="PR00037">
    <property type="entry name" value="HTHLACR"/>
</dbReference>
<feature type="domain" description="HTH deoR-type" evidence="4">
    <location>
        <begin position="2"/>
        <end position="57"/>
    </location>
</feature>
<dbReference type="RefSeq" id="WP_004097091.1">
    <property type="nucleotide sequence ID" value="NZ_AFGF01000144.1"/>
</dbReference>
<dbReference type="eggNOG" id="COG1349">
    <property type="taxonomic scope" value="Bacteria"/>
</dbReference>
<dbReference type="PANTHER" id="PTHR30363">
    <property type="entry name" value="HTH-TYPE TRANSCRIPTIONAL REGULATOR SRLR-RELATED"/>
    <property type="match status" value="1"/>
</dbReference>
<dbReference type="EMBL" id="AFGF01000144">
    <property type="protein sequence ID" value="EGO63004.1"/>
    <property type="molecule type" value="Genomic_DNA"/>
</dbReference>
<evidence type="ECO:0000259" key="4">
    <source>
        <dbReference type="PROSITE" id="PS51000"/>
    </source>
</evidence>
<dbReference type="SMART" id="SM00420">
    <property type="entry name" value="HTH_DEOR"/>
    <property type="match status" value="1"/>
</dbReference>
<protein>
    <submittedName>
        <fullName evidence="5">DNA-binding protein iolR</fullName>
    </submittedName>
</protein>
<dbReference type="InterPro" id="IPR037171">
    <property type="entry name" value="NagB/RpiA_transferase-like"/>
</dbReference>
<sequence>MKERRIKKLEDYIVDTERASIEELCAMFNVSKNTIRRDINELEKKGKIKKVYGGIVLSDKKTTEPFECREEKNKEVKQIIAAFASSFVEDGDIIFIDSGTTTMHMVPHLSEKKNLTIISNNLNVIVSSLPYPDLNIISTGGTLFRRTNSFVDANAVANLKRYNISKAFMATTGVSIAKGVTNSSSFEYDIKKYVVENCDKVILLADNTKLGRISLTTYYDLKDIHVFITNTRPDKEYLEFFSQHGIELITPQ</sequence>
<dbReference type="InterPro" id="IPR018356">
    <property type="entry name" value="Tscrpt_reg_HTH_DeoR_CS"/>
</dbReference>
<evidence type="ECO:0000313" key="6">
    <source>
        <dbReference type="Proteomes" id="UP000003240"/>
    </source>
</evidence>
<dbReference type="SMART" id="SM01134">
    <property type="entry name" value="DeoRC"/>
    <property type="match status" value="1"/>
</dbReference>
<dbReference type="OrthoDB" id="9797223at2"/>
<name>F7NLR3_9FIRM</name>
<dbReference type="GO" id="GO:0003677">
    <property type="term" value="F:DNA binding"/>
    <property type="evidence" value="ECO:0007669"/>
    <property type="project" value="UniProtKB-KW"/>
</dbReference>
<keyword evidence="6" id="KW-1185">Reference proteome</keyword>
<dbReference type="SUPFAM" id="SSF46785">
    <property type="entry name" value="Winged helix' DNA-binding domain"/>
    <property type="match status" value="1"/>
</dbReference>
<keyword evidence="2 5" id="KW-0238">DNA-binding</keyword>
<dbReference type="GO" id="GO:0003700">
    <property type="term" value="F:DNA-binding transcription factor activity"/>
    <property type="evidence" value="ECO:0007669"/>
    <property type="project" value="InterPro"/>
</dbReference>
<dbReference type="Gene3D" id="3.40.50.1360">
    <property type="match status" value="1"/>
</dbReference>
<dbReference type="PROSITE" id="PS51000">
    <property type="entry name" value="HTH_DEOR_2"/>
    <property type="match status" value="1"/>
</dbReference>
<dbReference type="STRING" id="1009370.ALO_15187"/>
<dbReference type="Proteomes" id="UP000003240">
    <property type="component" value="Unassembled WGS sequence"/>
</dbReference>
<accession>F7NLR3</accession>
<keyword evidence="1" id="KW-0805">Transcription regulation</keyword>
<proteinExistence type="predicted"/>
<dbReference type="PROSITE" id="PS00894">
    <property type="entry name" value="HTH_DEOR_1"/>
    <property type="match status" value="1"/>
</dbReference>
<dbReference type="InterPro" id="IPR001034">
    <property type="entry name" value="DeoR_HTH"/>
</dbReference>
<evidence type="ECO:0000313" key="5">
    <source>
        <dbReference type="EMBL" id="EGO63004.1"/>
    </source>
</evidence>
<gene>
    <name evidence="5" type="ORF">ALO_15187</name>
</gene>
<dbReference type="InterPro" id="IPR036390">
    <property type="entry name" value="WH_DNA-bd_sf"/>
</dbReference>
<reference evidence="5 6" key="1">
    <citation type="journal article" date="2011" name="EMBO J.">
        <title>Structural diversity of bacterial flagellar motors.</title>
        <authorList>
            <person name="Chen S."/>
            <person name="Beeby M."/>
            <person name="Murphy G.E."/>
            <person name="Leadbetter J.R."/>
            <person name="Hendrixson D.R."/>
            <person name="Briegel A."/>
            <person name="Li Z."/>
            <person name="Shi J."/>
            <person name="Tocheva E.I."/>
            <person name="Muller A."/>
            <person name="Dobro M.J."/>
            <person name="Jensen G.J."/>
        </authorList>
    </citation>
    <scope>NUCLEOTIDE SEQUENCE [LARGE SCALE GENOMIC DNA]</scope>
    <source>
        <strain evidence="5 6">DSM 6540</strain>
    </source>
</reference>
<dbReference type="InterPro" id="IPR036388">
    <property type="entry name" value="WH-like_DNA-bd_sf"/>
</dbReference>
<dbReference type="Pfam" id="PF00455">
    <property type="entry name" value="DeoRC"/>
    <property type="match status" value="1"/>
</dbReference>
<evidence type="ECO:0000256" key="3">
    <source>
        <dbReference type="ARBA" id="ARBA00023163"/>
    </source>
</evidence>
<dbReference type="InterPro" id="IPR014036">
    <property type="entry name" value="DeoR-like_C"/>
</dbReference>
<evidence type="ECO:0000256" key="2">
    <source>
        <dbReference type="ARBA" id="ARBA00023125"/>
    </source>
</evidence>
<dbReference type="AlphaFoldDB" id="F7NLR3"/>
<comment type="caution">
    <text evidence="5">The sequence shown here is derived from an EMBL/GenBank/DDBJ whole genome shotgun (WGS) entry which is preliminary data.</text>
</comment>
<dbReference type="Pfam" id="PF08220">
    <property type="entry name" value="HTH_DeoR"/>
    <property type="match status" value="1"/>
</dbReference>
<dbReference type="PANTHER" id="PTHR30363:SF60">
    <property type="entry name" value="HTH-TYPE TRANSCRIPTIONAL REGULATOR IOLR"/>
    <property type="match status" value="1"/>
</dbReference>
<organism evidence="5 6">
    <name type="scientific">Acetonema longum DSM 6540</name>
    <dbReference type="NCBI Taxonomy" id="1009370"/>
    <lineage>
        <taxon>Bacteria</taxon>
        <taxon>Bacillati</taxon>
        <taxon>Bacillota</taxon>
        <taxon>Negativicutes</taxon>
        <taxon>Acetonemataceae</taxon>
        <taxon>Acetonema</taxon>
    </lineage>
</organism>
<keyword evidence="3" id="KW-0804">Transcription</keyword>
<dbReference type="Gene3D" id="1.10.10.10">
    <property type="entry name" value="Winged helix-like DNA-binding domain superfamily/Winged helix DNA-binding domain"/>
    <property type="match status" value="1"/>
</dbReference>